<dbReference type="InterPro" id="IPR005836">
    <property type="entry name" value="ADP_Glu_pyroP_CS"/>
</dbReference>
<evidence type="ECO:0000256" key="8">
    <source>
        <dbReference type="ARBA" id="ARBA00023277"/>
    </source>
</evidence>
<evidence type="ECO:0000313" key="12">
    <source>
        <dbReference type="EMBL" id="WAG59683.1"/>
    </source>
</evidence>
<feature type="domain" description="Nucleotidyl transferase" evidence="10">
    <location>
        <begin position="8"/>
        <end position="260"/>
    </location>
</feature>
<comment type="catalytic activity">
    <reaction evidence="9">
        <text>alpha-D-glucose 1-phosphate + ATP + H(+) = ADP-alpha-D-glucose + diphosphate</text>
        <dbReference type="Rhea" id="RHEA:12120"/>
        <dbReference type="ChEBI" id="CHEBI:15378"/>
        <dbReference type="ChEBI" id="CHEBI:30616"/>
        <dbReference type="ChEBI" id="CHEBI:33019"/>
        <dbReference type="ChEBI" id="CHEBI:57498"/>
        <dbReference type="ChEBI" id="CHEBI:58601"/>
        <dbReference type="EC" id="2.7.7.27"/>
    </reaction>
</comment>
<dbReference type="PROSITE" id="PS00809">
    <property type="entry name" value="ADP_GLC_PYROPHOSPH_2"/>
    <property type="match status" value="1"/>
</dbReference>
<accession>A0AA47EGB2</accession>
<keyword evidence="4 9" id="KW-0548">Nucleotidyltransferase</keyword>
<dbReference type="PANTHER" id="PTHR43523:SF2">
    <property type="entry name" value="GLUCOSE-1-PHOSPHATE ADENYLYLTRANSFERASE"/>
    <property type="match status" value="1"/>
</dbReference>
<evidence type="ECO:0000256" key="3">
    <source>
        <dbReference type="ARBA" id="ARBA00022679"/>
    </source>
</evidence>
<evidence type="ECO:0000313" key="13">
    <source>
        <dbReference type="Proteomes" id="UP001164733"/>
    </source>
</evidence>
<dbReference type="NCBIfam" id="NF003670">
    <property type="entry name" value="PRK05293.1"/>
    <property type="match status" value="1"/>
</dbReference>
<feature type="domain" description="Glucose-1-phosphate adenylyltransferase/Bifunctional protein GlmU-like C-terminal hexapeptide" evidence="11">
    <location>
        <begin position="290"/>
        <end position="362"/>
    </location>
</feature>
<dbReference type="PROSITE" id="PS00810">
    <property type="entry name" value="ADP_GLC_PYROPHOSPH_3"/>
    <property type="match status" value="1"/>
</dbReference>
<dbReference type="InterPro" id="IPR011831">
    <property type="entry name" value="ADP-Glc_PPase"/>
</dbReference>
<feature type="site" description="Could play a key role in the communication between the regulatory and the substrate sites" evidence="9">
    <location>
        <position position="60"/>
    </location>
</feature>
<evidence type="ECO:0000256" key="4">
    <source>
        <dbReference type="ARBA" id="ARBA00022695"/>
    </source>
</evidence>
<organism evidence="12 13">
    <name type="scientific">Clostridium estertheticum</name>
    <dbReference type="NCBI Taxonomy" id="238834"/>
    <lineage>
        <taxon>Bacteria</taxon>
        <taxon>Bacillati</taxon>
        <taxon>Bacillota</taxon>
        <taxon>Clostridia</taxon>
        <taxon>Eubacteriales</taxon>
        <taxon>Clostridiaceae</taxon>
        <taxon>Clostridium</taxon>
    </lineage>
</organism>
<dbReference type="Proteomes" id="UP001164733">
    <property type="component" value="Chromosome"/>
</dbReference>
<gene>
    <name evidence="9" type="primary">glgC</name>
    <name evidence="12" type="ORF">LL038_19080</name>
</gene>
<dbReference type="Pfam" id="PF24894">
    <property type="entry name" value="Hexapep_GlmU"/>
    <property type="match status" value="1"/>
</dbReference>
<feature type="binding site" evidence="9">
    <location>
        <position position="165"/>
    </location>
    <ligand>
        <name>alpha-D-glucose 1-phosphate</name>
        <dbReference type="ChEBI" id="CHEBI:58601"/>
    </ligand>
</feature>
<keyword evidence="8 9" id="KW-0119">Carbohydrate metabolism</keyword>
<keyword evidence="6 9" id="KW-0067">ATP-binding</keyword>
<name>A0AA47EGB2_9CLOT</name>
<dbReference type="InterPro" id="IPR005835">
    <property type="entry name" value="NTP_transferase_dom"/>
</dbReference>
<dbReference type="GO" id="GO:0005978">
    <property type="term" value="P:glycogen biosynthetic process"/>
    <property type="evidence" value="ECO:0007669"/>
    <property type="project" value="UniProtKB-UniRule"/>
</dbReference>
<dbReference type="EC" id="2.7.7.27" evidence="9"/>
<comment type="pathway">
    <text evidence="9">Glycan biosynthesis; glycogen biosynthesis.</text>
</comment>
<dbReference type="NCBIfam" id="TIGR02091">
    <property type="entry name" value="glgC"/>
    <property type="match status" value="1"/>
</dbReference>
<sequence>MQKKEIIAMILAGGQGSRLKLLTKNTAKPAIPFGGKYKIIDFTLSNCSNSGIDTVGVLTQYQPLTLNSHIGIGIPWDLDRNNGGVTLLPPYMHESGGNWYKGTANAIYQNTNFIDSYDPEYVIVLSGDHIYKMDYSKILDYHKKKCADATIAVIEVSIDEASRFGIMNTTIDNKIIEFEEKPKNPKNNMASMGVYIFNWKILRSFLKNDENNKFSSNDFGKNIIPDMLKSDKKLYAYPFKGYWKDVGTIKSLWEANMDLINDKNKLNIHDETWKIYSINPTYPAQYVGPNAKIKNSLVVEGCIVLGEVSNSVLFHGVTVGKNSKISNSVIMPNTKVADNVTINKAIIGNNVIIRRNSLIGVSDDITLVAEGTEIKSNSFIK</sequence>
<dbReference type="CDD" id="cd04651">
    <property type="entry name" value="LbH_G1P_AT_C"/>
    <property type="match status" value="1"/>
</dbReference>
<evidence type="ECO:0000259" key="11">
    <source>
        <dbReference type="Pfam" id="PF24894"/>
    </source>
</evidence>
<dbReference type="PANTHER" id="PTHR43523">
    <property type="entry name" value="GLUCOSE-1-PHOSPHATE ADENYLYLTRANSFERASE-RELATED"/>
    <property type="match status" value="1"/>
</dbReference>
<dbReference type="EMBL" id="CP086239">
    <property type="protein sequence ID" value="WAG59683.1"/>
    <property type="molecule type" value="Genomic_DNA"/>
</dbReference>
<evidence type="ECO:0000256" key="7">
    <source>
        <dbReference type="ARBA" id="ARBA00023056"/>
    </source>
</evidence>
<evidence type="ECO:0000256" key="5">
    <source>
        <dbReference type="ARBA" id="ARBA00022741"/>
    </source>
</evidence>
<evidence type="ECO:0000259" key="10">
    <source>
        <dbReference type="Pfam" id="PF00483"/>
    </source>
</evidence>
<dbReference type="RefSeq" id="WP_216127856.1">
    <property type="nucleotide sequence ID" value="NZ_CP086239.1"/>
</dbReference>
<dbReference type="AlphaFoldDB" id="A0AA47EGB2"/>
<keyword evidence="3 9" id="KW-0808">Transferase</keyword>
<feature type="site" description="Could play a key role in the communication between the regulatory and the substrate sites" evidence="9">
    <location>
        <position position="99"/>
    </location>
</feature>
<keyword evidence="7 9" id="KW-0320">Glycogen biosynthesis</keyword>
<feature type="binding site" evidence="9">
    <location>
        <position position="100"/>
    </location>
    <ligand>
        <name>alpha-D-glucose 1-phosphate</name>
        <dbReference type="ChEBI" id="CHEBI:58601"/>
    </ligand>
</feature>
<dbReference type="CDD" id="cd02508">
    <property type="entry name" value="ADP_Glucose_PP"/>
    <property type="match status" value="1"/>
</dbReference>
<evidence type="ECO:0000256" key="6">
    <source>
        <dbReference type="ARBA" id="ARBA00022840"/>
    </source>
</evidence>
<evidence type="ECO:0000256" key="9">
    <source>
        <dbReference type="HAMAP-Rule" id="MF_00624"/>
    </source>
</evidence>
<dbReference type="GO" id="GO:0008878">
    <property type="term" value="F:glucose-1-phosphate adenylyltransferase activity"/>
    <property type="evidence" value="ECO:0007669"/>
    <property type="project" value="UniProtKB-UniRule"/>
</dbReference>
<dbReference type="InterPro" id="IPR056818">
    <property type="entry name" value="GlmU/GlgC-like_hexapep"/>
</dbReference>
<comment type="similarity">
    <text evidence="1 9">Belongs to the bacterial/plant glucose-1-phosphate adenylyltransferase family.</text>
</comment>
<evidence type="ECO:0000256" key="2">
    <source>
        <dbReference type="ARBA" id="ARBA00022600"/>
    </source>
</evidence>
<dbReference type="GO" id="GO:0005524">
    <property type="term" value="F:ATP binding"/>
    <property type="evidence" value="ECO:0007669"/>
    <property type="project" value="UniProtKB-KW"/>
</dbReference>
<feature type="binding site" evidence="9">
    <location>
        <begin position="180"/>
        <end position="181"/>
    </location>
    <ligand>
        <name>alpha-D-glucose 1-phosphate</name>
        <dbReference type="ChEBI" id="CHEBI:58601"/>
    </ligand>
</feature>
<comment type="subunit">
    <text evidence="9">Homotetramer.</text>
</comment>
<keyword evidence="5 9" id="KW-0547">Nucleotide-binding</keyword>
<protein>
    <recommendedName>
        <fullName evidence="9">Glucose-1-phosphate adenylyltransferase</fullName>
        <ecNumber evidence="9">2.7.7.27</ecNumber>
    </recommendedName>
    <alternativeName>
        <fullName evidence="9">ADP-glucose pyrophosphorylase</fullName>
        <shortName evidence="9">ADPGlc PPase</shortName>
    </alternativeName>
    <alternativeName>
        <fullName evidence="9">ADP-glucose synthase</fullName>
    </alternativeName>
</protein>
<feature type="binding site" evidence="9">
    <location>
        <position position="191"/>
    </location>
    <ligand>
        <name>alpha-D-glucose 1-phosphate</name>
        <dbReference type="ChEBI" id="CHEBI:58601"/>
    </ligand>
</feature>
<dbReference type="HAMAP" id="MF_00624">
    <property type="entry name" value="GlgC"/>
    <property type="match status" value="1"/>
</dbReference>
<proteinExistence type="inferred from homology"/>
<comment type="function">
    <text evidence="9">Involved in the biosynthesis of ADP-glucose, a building block required for the elongation reactions to produce glycogen. Catalyzes the reaction between ATP and alpha-D-glucose 1-phosphate (G1P) to produce pyrophosphate and ADP-Glc.</text>
</comment>
<dbReference type="Pfam" id="PF00483">
    <property type="entry name" value="NTP_transferase"/>
    <property type="match status" value="1"/>
</dbReference>
<keyword evidence="2 9" id="KW-0321">Glycogen metabolism</keyword>
<dbReference type="InterPro" id="IPR023049">
    <property type="entry name" value="GlgC_bac"/>
</dbReference>
<evidence type="ECO:0000256" key="1">
    <source>
        <dbReference type="ARBA" id="ARBA00010443"/>
    </source>
</evidence>
<reference evidence="12" key="1">
    <citation type="submission" date="2021-11" db="EMBL/GenBank/DDBJ databases">
        <title>Clostridia strains as spoilage organisms.</title>
        <authorList>
            <person name="Wambui J."/>
            <person name="Stevens M.J.A."/>
            <person name="Stephan R."/>
        </authorList>
    </citation>
    <scope>NUCLEOTIDE SEQUENCE</scope>
    <source>
        <strain evidence="12">CF009</strain>
    </source>
</reference>